<name>A0A4Y2CCT6_ARAVE</name>
<gene>
    <name evidence="2" type="ORF">AVEN_209744_1</name>
</gene>
<keyword evidence="3" id="KW-1185">Reference proteome</keyword>
<evidence type="ECO:0000256" key="1">
    <source>
        <dbReference type="SAM" id="MobiDB-lite"/>
    </source>
</evidence>
<evidence type="ECO:0000313" key="3">
    <source>
        <dbReference type="Proteomes" id="UP000499080"/>
    </source>
</evidence>
<proteinExistence type="predicted"/>
<sequence>MTKQTTTRKVKTRGSRPRKRRVDAVAVKRELIRFSVQGLKRARKSSGSRSQIQVSSYMSSLEKCPPTCPHLKELSSPPCPPLKSVFLHVLP</sequence>
<dbReference type="AlphaFoldDB" id="A0A4Y2CCT6"/>
<dbReference type="EMBL" id="BGPR01000176">
    <property type="protein sequence ID" value="GBM02050.1"/>
    <property type="molecule type" value="Genomic_DNA"/>
</dbReference>
<feature type="region of interest" description="Disordered" evidence="1">
    <location>
        <begin position="1"/>
        <end position="22"/>
    </location>
</feature>
<organism evidence="2 3">
    <name type="scientific">Araneus ventricosus</name>
    <name type="common">Orbweaver spider</name>
    <name type="synonym">Epeira ventricosa</name>
    <dbReference type="NCBI Taxonomy" id="182803"/>
    <lineage>
        <taxon>Eukaryota</taxon>
        <taxon>Metazoa</taxon>
        <taxon>Ecdysozoa</taxon>
        <taxon>Arthropoda</taxon>
        <taxon>Chelicerata</taxon>
        <taxon>Arachnida</taxon>
        <taxon>Araneae</taxon>
        <taxon>Araneomorphae</taxon>
        <taxon>Entelegynae</taxon>
        <taxon>Araneoidea</taxon>
        <taxon>Araneidae</taxon>
        <taxon>Araneus</taxon>
    </lineage>
</organism>
<feature type="compositionally biased region" description="Basic residues" evidence="1">
    <location>
        <begin position="1"/>
        <end position="21"/>
    </location>
</feature>
<comment type="caution">
    <text evidence="2">The sequence shown here is derived from an EMBL/GenBank/DDBJ whole genome shotgun (WGS) entry which is preliminary data.</text>
</comment>
<accession>A0A4Y2CCT6</accession>
<reference evidence="2 3" key="1">
    <citation type="journal article" date="2019" name="Sci. Rep.">
        <title>Orb-weaving spider Araneus ventricosus genome elucidates the spidroin gene catalogue.</title>
        <authorList>
            <person name="Kono N."/>
            <person name="Nakamura H."/>
            <person name="Ohtoshi R."/>
            <person name="Moran D.A.P."/>
            <person name="Shinohara A."/>
            <person name="Yoshida Y."/>
            <person name="Fujiwara M."/>
            <person name="Mori M."/>
            <person name="Tomita M."/>
            <person name="Arakawa K."/>
        </authorList>
    </citation>
    <scope>NUCLEOTIDE SEQUENCE [LARGE SCALE GENOMIC DNA]</scope>
</reference>
<evidence type="ECO:0000313" key="2">
    <source>
        <dbReference type="EMBL" id="GBM02050.1"/>
    </source>
</evidence>
<protein>
    <submittedName>
        <fullName evidence="2">Uncharacterized protein</fullName>
    </submittedName>
</protein>
<dbReference type="Proteomes" id="UP000499080">
    <property type="component" value="Unassembled WGS sequence"/>
</dbReference>